<dbReference type="Pfam" id="PF04365">
    <property type="entry name" value="BrnT_toxin"/>
    <property type="match status" value="1"/>
</dbReference>
<dbReference type="InterPro" id="IPR007460">
    <property type="entry name" value="BrnT_toxin"/>
</dbReference>
<accession>A0A1H0E764</accession>
<organism evidence="1 2">
    <name type="scientific">Methylobacterium phyllostachyos</name>
    <dbReference type="NCBI Taxonomy" id="582672"/>
    <lineage>
        <taxon>Bacteria</taxon>
        <taxon>Pseudomonadati</taxon>
        <taxon>Pseudomonadota</taxon>
        <taxon>Alphaproteobacteria</taxon>
        <taxon>Hyphomicrobiales</taxon>
        <taxon>Methylobacteriaceae</taxon>
        <taxon>Methylobacterium</taxon>
    </lineage>
</organism>
<reference evidence="2" key="1">
    <citation type="submission" date="2016-10" db="EMBL/GenBank/DDBJ databases">
        <authorList>
            <person name="Varghese N."/>
            <person name="Submissions S."/>
        </authorList>
    </citation>
    <scope>NUCLEOTIDE SEQUENCE [LARGE SCALE GENOMIC DNA]</scope>
    <source>
        <strain evidence="2">BL47</strain>
    </source>
</reference>
<gene>
    <name evidence="1" type="ORF">SAMN05216360_11178</name>
</gene>
<dbReference type="EMBL" id="FNHS01000011">
    <property type="protein sequence ID" value="SDN78244.1"/>
    <property type="molecule type" value="Genomic_DNA"/>
</dbReference>
<dbReference type="OrthoDB" id="839663at2"/>
<dbReference type="AlphaFoldDB" id="A0A1H0E764"/>
<keyword evidence="2" id="KW-1185">Reference proteome</keyword>
<dbReference type="Proteomes" id="UP000198704">
    <property type="component" value="Unassembled WGS sequence"/>
</dbReference>
<proteinExistence type="predicted"/>
<sequence length="90" mass="9829">MRVVWDESKRGINLAKHGLDFADARDRLLFEDSVVVPSYPGPDGRPRFVAIGVLDGLLVAAVIAPLGTEALSLISLRPASRAERRIYEDA</sequence>
<dbReference type="InterPro" id="IPR038573">
    <property type="entry name" value="BrnT_sf"/>
</dbReference>
<dbReference type="RefSeq" id="WP_091718203.1">
    <property type="nucleotide sequence ID" value="NZ_FNHS01000011.1"/>
</dbReference>
<dbReference type="Gene3D" id="3.10.450.530">
    <property type="entry name" value="Ribonuclease toxin, BrnT, of type II toxin-antitoxin system"/>
    <property type="match status" value="1"/>
</dbReference>
<name>A0A1H0E764_9HYPH</name>
<protein>
    <submittedName>
        <fullName evidence="1">Uncharacterized protein</fullName>
    </submittedName>
</protein>
<dbReference type="STRING" id="582672.SAMN05216360_11178"/>
<evidence type="ECO:0000313" key="1">
    <source>
        <dbReference type="EMBL" id="SDN78244.1"/>
    </source>
</evidence>
<evidence type="ECO:0000313" key="2">
    <source>
        <dbReference type="Proteomes" id="UP000198704"/>
    </source>
</evidence>